<keyword evidence="1" id="KW-0812">Transmembrane</keyword>
<sequence length="267" mass="28345">MRGTILRGTDQGDGLIAADGRQYPFTLEAHWRGARAPAVNQTVQLAFAGNGGLESVTPIETKQLAGEQARQALEQGRQWLSAGQDQGGKLARQITARVGLPDLVAMGLLALASTVFSTLDMRVMGVASGSLSLYSVLGLAVNGPGAMGAGGAQGPGMLTSILWLLAVFGPLLAYFLRSPKARRAYFLPLVLWAGLLLAIVRTVWVMRDAMQAMRSFTGSNAAFEKMMPNLGAMVWESASFGLGFYLSLAITLYFVYRGASILRAGSL</sequence>
<accession>A0A157PNW7</accession>
<feature type="transmembrane region" description="Helical" evidence="1">
    <location>
        <begin position="233"/>
        <end position="256"/>
    </location>
</feature>
<feature type="transmembrane region" description="Helical" evidence="1">
    <location>
        <begin position="185"/>
        <end position="206"/>
    </location>
</feature>
<gene>
    <name evidence="2" type="ORF">SAMEA1982600_02888</name>
</gene>
<name>A0A157PNW7_9BORD</name>
<dbReference type="OrthoDB" id="9785768at2"/>
<dbReference type="Proteomes" id="UP000077037">
    <property type="component" value="Unassembled WGS sequence"/>
</dbReference>
<dbReference type="RefSeq" id="WP_082887231.1">
    <property type="nucleotide sequence ID" value="NZ_FKBS01000014.1"/>
</dbReference>
<protein>
    <submittedName>
        <fullName evidence="2">Uncharacterized protein</fullName>
    </submittedName>
</protein>
<organism evidence="2 3">
    <name type="scientific">Bordetella ansorpii</name>
    <dbReference type="NCBI Taxonomy" id="288768"/>
    <lineage>
        <taxon>Bacteria</taxon>
        <taxon>Pseudomonadati</taxon>
        <taxon>Pseudomonadota</taxon>
        <taxon>Betaproteobacteria</taxon>
        <taxon>Burkholderiales</taxon>
        <taxon>Alcaligenaceae</taxon>
        <taxon>Bordetella</taxon>
    </lineage>
</organism>
<feature type="transmembrane region" description="Helical" evidence="1">
    <location>
        <begin position="157"/>
        <end position="176"/>
    </location>
</feature>
<feature type="transmembrane region" description="Helical" evidence="1">
    <location>
        <begin position="98"/>
        <end position="119"/>
    </location>
</feature>
<evidence type="ECO:0000313" key="3">
    <source>
        <dbReference type="Proteomes" id="UP000077037"/>
    </source>
</evidence>
<proteinExistence type="predicted"/>
<keyword evidence="1" id="KW-1133">Transmembrane helix</keyword>
<dbReference type="EMBL" id="FKBS01000014">
    <property type="protein sequence ID" value="SAI35237.1"/>
    <property type="molecule type" value="Genomic_DNA"/>
</dbReference>
<dbReference type="AlphaFoldDB" id="A0A157PNW7"/>
<evidence type="ECO:0000313" key="2">
    <source>
        <dbReference type="EMBL" id="SAI35237.1"/>
    </source>
</evidence>
<reference evidence="2 3" key="1">
    <citation type="submission" date="2016-03" db="EMBL/GenBank/DDBJ databases">
        <authorList>
            <consortium name="Pathogen Informatics"/>
        </authorList>
    </citation>
    <scope>NUCLEOTIDE SEQUENCE [LARGE SCALE GENOMIC DNA]</scope>
    <source>
        <strain evidence="2 3">NCTC13364</strain>
    </source>
</reference>
<keyword evidence="1" id="KW-0472">Membrane</keyword>
<evidence type="ECO:0000256" key="1">
    <source>
        <dbReference type="SAM" id="Phobius"/>
    </source>
</evidence>